<keyword evidence="1" id="KW-0472">Membrane</keyword>
<accession>A0A0N0E6M8</accession>
<evidence type="ECO:0000256" key="1">
    <source>
        <dbReference type="SAM" id="Phobius"/>
    </source>
</evidence>
<evidence type="ECO:0000313" key="3">
    <source>
        <dbReference type="Proteomes" id="UP000038011"/>
    </source>
</evidence>
<dbReference type="PATRIC" id="fig|1514904.3.peg.2161"/>
<feature type="transmembrane region" description="Helical" evidence="1">
    <location>
        <begin position="38"/>
        <end position="57"/>
    </location>
</feature>
<keyword evidence="1" id="KW-1133">Transmembrane helix</keyword>
<dbReference type="OrthoDB" id="9961743at2"/>
<reference evidence="2 3" key="1">
    <citation type="submission" date="2015-01" db="EMBL/GenBank/DDBJ databases">
        <title>Ahrensia donghaiensis sp. nov., a novel dimethylsulphoniopropionate-cleavage bacterium isolated from seawater and emended descriptions of the genus Ahrensia and Ahrensia kielensis.</title>
        <authorList>
            <person name="Liu J."/>
        </authorList>
    </citation>
    <scope>NUCLEOTIDE SEQUENCE [LARGE SCALE GENOMIC DNA]</scope>
    <source>
        <strain evidence="2 3">LZD062</strain>
    </source>
</reference>
<protein>
    <submittedName>
        <fullName evidence="2">Uncharacterized protein</fullName>
    </submittedName>
</protein>
<feature type="transmembrane region" description="Helical" evidence="1">
    <location>
        <begin position="6"/>
        <end position="26"/>
    </location>
</feature>
<dbReference type="EMBL" id="JXMU01000028">
    <property type="protein sequence ID" value="KPB00142.1"/>
    <property type="molecule type" value="Genomic_DNA"/>
</dbReference>
<dbReference type="AlphaFoldDB" id="A0A0N0E6M8"/>
<sequence length="110" mass="11875">MFVLMMIIAGMTVALAIYFLLAAIFPEEPNLDRYTVEDLGVILSALVFVFCGPVLVLKLWNAGEGGHSIVNTAHLDLIAKGVIASTWSGILGFAIVQSAYLILVPKTWPI</sequence>
<name>A0A0N0E6M8_9HYPH</name>
<feature type="transmembrane region" description="Helical" evidence="1">
    <location>
        <begin position="77"/>
        <end position="103"/>
    </location>
</feature>
<gene>
    <name evidence="2" type="ORF">SU32_15090</name>
</gene>
<proteinExistence type="predicted"/>
<evidence type="ECO:0000313" key="2">
    <source>
        <dbReference type="EMBL" id="KPB00142.1"/>
    </source>
</evidence>
<keyword evidence="1" id="KW-0812">Transmembrane</keyword>
<organism evidence="2 3">
    <name type="scientific">Ahrensia marina</name>
    <dbReference type="NCBI Taxonomy" id="1514904"/>
    <lineage>
        <taxon>Bacteria</taxon>
        <taxon>Pseudomonadati</taxon>
        <taxon>Pseudomonadota</taxon>
        <taxon>Alphaproteobacteria</taxon>
        <taxon>Hyphomicrobiales</taxon>
        <taxon>Ahrensiaceae</taxon>
        <taxon>Ahrensia</taxon>
    </lineage>
</organism>
<dbReference type="STRING" id="1514904.SU32_15090"/>
<dbReference type="RefSeq" id="WP_054000212.1">
    <property type="nucleotide sequence ID" value="NZ_JXMU01000028.1"/>
</dbReference>
<comment type="caution">
    <text evidence="2">The sequence shown here is derived from an EMBL/GenBank/DDBJ whole genome shotgun (WGS) entry which is preliminary data.</text>
</comment>
<dbReference type="Proteomes" id="UP000038011">
    <property type="component" value="Unassembled WGS sequence"/>
</dbReference>
<keyword evidence="3" id="KW-1185">Reference proteome</keyword>